<dbReference type="GO" id="GO:0030151">
    <property type="term" value="F:molybdenum ion binding"/>
    <property type="evidence" value="ECO:0007669"/>
    <property type="project" value="InterPro"/>
</dbReference>
<organism evidence="2 3">
    <name type="scientific">Teladorsagia circumcincta</name>
    <name type="common">Brown stomach worm</name>
    <name type="synonym">Ostertagia circumcincta</name>
    <dbReference type="NCBI Taxonomy" id="45464"/>
    <lineage>
        <taxon>Eukaryota</taxon>
        <taxon>Metazoa</taxon>
        <taxon>Ecdysozoa</taxon>
        <taxon>Nematoda</taxon>
        <taxon>Chromadorea</taxon>
        <taxon>Rhabditida</taxon>
        <taxon>Rhabditina</taxon>
        <taxon>Rhabditomorpha</taxon>
        <taxon>Strongyloidea</taxon>
        <taxon>Trichostrongylidae</taxon>
        <taxon>Teladorsagia</taxon>
    </lineage>
</organism>
<reference evidence="2 3" key="1">
    <citation type="submission" date="2015-09" db="EMBL/GenBank/DDBJ databases">
        <title>Draft genome of the parasitic nematode Teladorsagia circumcincta isolate WARC Sus (inbred).</title>
        <authorList>
            <person name="Mitreva M."/>
        </authorList>
    </citation>
    <scope>NUCLEOTIDE SEQUENCE [LARGE SCALE GENOMIC DNA]</scope>
    <source>
        <strain evidence="2 3">S</strain>
    </source>
</reference>
<name>A0A2G9UYS7_TELCI</name>
<gene>
    <name evidence="2" type="ORF">TELCIR_02562</name>
</gene>
<dbReference type="OrthoDB" id="17255at2759"/>
<keyword evidence="3" id="KW-1185">Reference proteome</keyword>
<dbReference type="EMBL" id="KZ345145">
    <property type="protein sequence ID" value="PIO75408.1"/>
    <property type="molecule type" value="Genomic_DNA"/>
</dbReference>
<feature type="domain" description="MOSC" evidence="1">
    <location>
        <begin position="1"/>
        <end position="72"/>
    </location>
</feature>
<sequence>MDDVPYMINTQASLDDLNEKLDDKVTIEQFRPVIVVDKGDASDEDRESEAEFKADEWECEGHRKHEETIRYQ</sequence>
<accession>A0A2G9UYS7</accession>
<dbReference type="InterPro" id="IPR005302">
    <property type="entry name" value="MoCF_Sase_C"/>
</dbReference>
<proteinExistence type="predicted"/>
<evidence type="ECO:0000313" key="2">
    <source>
        <dbReference type="EMBL" id="PIO75408.1"/>
    </source>
</evidence>
<dbReference type="Proteomes" id="UP000230423">
    <property type="component" value="Unassembled WGS sequence"/>
</dbReference>
<evidence type="ECO:0000313" key="3">
    <source>
        <dbReference type="Proteomes" id="UP000230423"/>
    </source>
</evidence>
<dbReference type="GO" id="GO:0003824">
    <property type="term" value="F:catalytic activity"/>
    <property type="evidence" value="ECO:0007669"/>
    <property type="project" value="InterPro"/>
</dbReference>
<dbReference type="PROSITE" id="PS51340">
    <property type="entry name" value="MOSC"/>
    <property type="match status" value="1"/>
</dbReference>
<dbReference type="GO" id="GO:0030170">
    <property type="term" value="F:pyridoxal phosphate binding"/>
    <property type="evidence" value="ECO:0007669"/>
    <property type="project" value="InterPro"/>
</dbReference>
<dbReference type="AlphaFoldDB" id="A0A2G9UYS7"/>
<evidence type="ECO:0000259" key="1">
    <source>
        <dbReference type="PROSITE" id="PS51340"/>
    </source>
</evidence>
<protein>
    <recommendedName>
        <fullName evidence="1">MOSC domain-containing protein</fullName>
    </recommendedName>
</protein>